<evidence type="ECO:0000313" key="3">
    <source>
        <dbReference type="Proteomes" id="UP000792457"/>
    </source>
</evidence>
<proteinExistence type="predicted"/>
<sequence length="70" mass="7922">MLEKARSRPTEVWRDTPVPAEEELRICAGDSVMEASQSGRYGKVAPPETEQNSRGSCYERLRLHEIKSSD</sequence>
<feature type="compositionally biased region" description="Basic and acidic residues" evidence="1">
    <location>
        <begin position="57"/>
        <end position="70"/>
    </location>
</feature>
<accession>A0A8K0P1Y0</accession>
<reference evidence="2" key="1">
    <citation type="submission" date="2013-04" db="EMBL/GenBank/DDBJ databases">
        <authorList>
            <person name="Qu J."/>
            <person name="Murali S.C."/>
            <person name="Bandaranaike D."/>
            <person name="Bellair M."/>
            <person name="Blankenburg K."/>
            <person name="Chao H."/>
            <person name="Dinh H."/>
            <person name="Doddapaneni H."/>
            <person name="Downs B."/>
            <person name="Dugan-Rocha S."/>
            <person name="Elkadiri S."/>
            <person name="Gnanaolivu R.D."/>
            <person name="Hernandez B."/>
            <person name="Javaid M."/>
            <person name="Jayaseelan J.C."/>
            <person name="Lee S."/>
            <person name="Li M."/>
            <person name="Ming W."/>
            <person name="Munidasa M."/>
            <person name="Muniz J."/>
            <person name="Nguyen L."/>
            <person name="Ongeri F."/>
            <person name="Osuji N."/>
            <person name="Pu L.-L."/>
            <person name="Puazo M."/>
            <person name="Qu C."/>
            <person name="Quiroz J."/>
            <person name="Raj R."/>
            <person name="Weissenberger G."/>
            <person name="Xin Y."/>
            <person name="Zou X."/>
            <person name="Han Y."/>
            <person name="Richards S."/>
            <person name="Worley K."/>
            <person name="Muzny D."/>
            <person name="Gibbs R."/>
        </authorList>
    </citation>
    <scope>NUCLEOTIDE SEQUENCE</scope>
    <source>
        <strain evidence="2">Sampled in the wild</strain>
    </source>
</reference>
<keyword evidence="3" id="KW-1185">Reference proteome</keyword>
<reference evidence="2" key="2">
    <citation type="submission" date="2017-10" db="EMBL/GenBank/DDBJ databases">
        <title>Ladona fulva Genome sequencing and assembly.</title>
        <authorList>
            <person name="Murali S."/>
            <person name="Richards S."/>
            <person name="Bandaranaike D."/>
            <person name="Bellair M."/>
            <person name="Blankenburg K."/>
            <person name="Chao H."/>
            <person name="Dinh H."/>
            <person name="Doddapaneni H."/>
            <person name="Dugan-Rocha S."/>
            <person name="Elkadiri S."/>
            <person name="Gnanaolivu R."/>
            <person name="Hernandez B."/>
            <person name="Skinner E."/>
            <person name="Javaid M."/>
            <person name="Lee S."/>
            <person name="Li M."/>
            <person name="Ming W."/>
            <person name="Munidasa M."/>
            <person name="Muniz J."/>
            <person name="Nguyen L."/>
            <person name="Hughes D."/>
            <person name="Osuji N."/>
            <person name="Pu L.-L."/>
            <person name="Puazo M."/>
            <person name="Qu C."/>
            <person name="Quiroz J."/>
            <person name="Raj R."/>
            <person name="Weissenberger G."/>
            <person name="Xin Y."/>
            <person name="Zou X."/>
            <person name="Han Y."/>
            <person name="Worley K."/>
            <person name="Muzny D."/>
            <person name="Gibbs R."/>
        </authorList>
    </citation>
    <scope>NUCLEOTIDE SEQUENCE</scope>
    <source>
        <strain evidence="2">Sampled in the wild</strain>
    </source>
</reference>
<organism evidence="2 3">
    <name type="scientific">Ladona fulva</name>
    <name type="common">Scarce chaser dragonfly</name>
    <name type="synonym">Libellula fulva</name>
    <dbReference type="NCBI Taxonomy" id="123851"/>
    <lineage>
        <taxon>Eukaryota</taxon>
        <taxon>Metazoa</taxon>
        <taxon>Ecdysozoa</taxon>
        <taxon>Arthropoda</taxon>
        <taxon>Hexapoda</taxon>
        <taxon>Insecta</taxon>
        <taxon>Pterygota</taxon>
        <taxon>Palaeoptera</taxon>
        <taxon>Odonata</taxon>
        <taxon>Epiprocta</taxon>
        <taxon>Anisoptera</taxon>
        <taxon>Libelluloidea</taxon>
        <taxon>Libellulidae</taxon>
        <taxon>Ladona</taxon>
    </lineage>
</organism>
<dbReference type="EMBL" id="KZ308461">
    <property type="protein sequence ID" value="KAG8230047.1"/>
    <property type="molecule type" value="Genomic_DNA"/>
</dbReference>
<evidence type="ECO:0000256" key="1">
    <source>
        <dbReference type="SAM" id="MobiDB-lite"/>
    </source>
</evidence>
<dbReference type="Proteomes" id="UP000792457">
    <property type="component" value="Unassembled WGS sequence"/>
</dbReference>
<protein>
    <submittedName>
        <fullName evidence="2">Uncharacterized protein</fullName>
    </submittedName>
</protein>
<dbReference type="AlphaFoldDB" id="A0A8K0P1Y0"/>
<evidence type="ECO:0000313" key="2">
    <source>
        <dbReference type="EMBL" id="KAG8230047.1"/>
    </source>
</evidence>
<comment type="caution">
    <text evidence="2">The sequence shown here is derived from an EMBL/GenBank/DDBJ whole genome shotgun (WGS) entry which is preliminary data.</text>
</comment>
<name>A0A8K0P1Y0_LADFU</name>
<gene>
    <name evidence="2" type="ORF">J437_LFUL000883</name>
</gene>
<feature type="region of interest" description="Disordered" evidence="1">
    <location>
        <begin position="37"/>
        <end position="70"/>
    </location>
</feature>